<dbReference type="AlphaFoldDB" id="A0A6P8XA81"/>
<keyword evidence="2" id="KW-1185">Reference proteome</keyword>
<evidence type="ECO:0000313" key="2">
    <source>
        <dbReference type="Proteomes" id="UP000515160"/>
    </source>
</evidence>
<evidence type="ECO:0000256" key="1">
    <source>
        <dbReference type="SAM" id="Coils"/>
    </source>
</evidence>
<reference evidence="3" key="1">
    <citation type="submission" date="2025-08" db="UniProtKB">
        <authorList>
            <consortium name="RefSeq"/>
        </authorList>
    </citation>
    <scope>IDENTIFICATION</scope>
    <source>
        <strain evidence="3">15112-1751.03</strain>
        <tissue evidence="3">Whole Adult</tissue>
    </source>
</reference>
<protein>
    <submittedName>
        <fullName evidence="3">Uncharacterized protein LOC117571495 isoform X2</fullName>
    </submittedName>
</protein>
<sequence>MAEKIECFEQVLKQRKEMRDEHIQSLTNAGEISRNWSMKYFQLQRKHKELRCLRDELLKAKETLRNRQLQLELVKRQLLQQTIDSHRAMHSLKRCKAMNVHLRERNLKLETVSLEVMELYRCRALMLANQTIDMEQELIAAQSKSQVISDVSNQLQSNIKQIQLRESRLIEQLAKYSKLEVELKQKAVGRLISNVLYYLRFLWECVSSLSHYPQLKGSYYKFQSALAFL</sequence>
<feature type="coiled-coil region" evidence="1">
    <location>
        <begin position="43"/>
        <end position="70"/>
    </location>
</feature>
<keyword evidence="1" id="KW-0175">Coiled coil</keyword>
<organism evidence="2 3">
    <name type="scientific">Drosophila albomicans</name>
    <name type="common">Fruit fly</name>
    <dbReference type="NCBI Taxonomy" id="7291"/>
    <lineage>
        <taxon>Eukaryota</taxon>
        <taxon>Metazoa</taxon>
        <taxon>Ecdysozoa</taxon>
        <taxon>Arthropoda</taxon>
        <taxon>Hexapoda</taxon>
        <taxon>Insecta</taxon>
        <taxon>Pterygota</taxon>
        <taxon>Neoptera</taxon>
        <taxon>Endopterygota</taxon>
        <taxon>Diptera</taxon>
        <taxon>Brachycera</taxon>
        <taxon>Muscomorpha</taxon>
        <taxon>Ephydroidea</taxon>
        <taxon>Drosophilidae</taxon>
        <taxon>Drosophila</taxon>
    </lineage>
</organism>
<dbReference type="RefSeq" id="XP_034109564.1">
    <property type="nucleotide sequence ID" value="XM_034253673.2"/>
</dbReference>
<dbReference type="Proteomes" id="UP000515160">
    <property type="component" value="Chromosome X"/>
</dbReference>
<name>A0A6P8XA81_DROAB</name>
<proteinExistence type="predicted"/>
<dbReference type="GeneID" id="117571495"/>
<accession>A0A6P8XA81</accession>
<dbReference type="OrthoDB" id="7829422at2759"/>
<gene>
    <name evidence="3" type="primary">LOC117571495</name>
</gene>
<evidence type="ECO:0000313" key="3">
    <source>
        <dbReference type="RefSeq" id="XP_034109564.1"/>
    </source>
</evidence>